<dbReference type="InterPro" id="IPR001789">
    <property type="entry name" value="Sig_transdc_resp-reg_receiver"/>
</dbReference>
<dbReference type="InterPro" id="IPR058245">
    <property type="entry name" value="NreC/VraR/RcsB-like_REC"/>
</dbReference>
<dbReference type="SMART" id="SM00421">
    <property type="entry name" value="HTH_LUXR"/>
    <property type="match status" value="1"/>
</dbReference>
<feature type="modified residue" description="4-aspartylphosphate" evidence="3">
    <location>
        <position position="57"/>
    </location>
</feature>
<dbReference type="SUPFAM" id="SSF52172">
    <property type="entry name" value="CheY-like"/>
    <property type="match status" value="1"/>
</dbReference>
<dbReference type="PANTHER" id="PTHR43214">
    <property type="entry name" value="TWO-COMPONENT RESPONSE REGULATOR"/>
    <property type="match status" value="1"/>
</dbReference>
<evidence type="ECO:0000313" key="6">
    <source>
        <dbReference type="Proteomes" id="UP001238805"/>
    </source>
</evidence>
<sequence length="207" mass="22690">MVRKIEVLIVDDEEFFREALVEIVKSFEDLTVVGDMSSGATALQFLENNACDVVLCDVRMPHMNGIEFTELSRHLDDPPQVVAVTSFNNDVSRVSMLRAGANGFILKSARRQDIADGIRSAVQGGTSISPDAARYLKKFLRPPVSLESDVVSALDRRVLAELHYGLSNADISRELGISVPSVKKSVNRLMQVFGASSRLQLVVLTSP</sequence>
<dbReference type="InterPro" id="IPR039420">
    <property type="entry name" value="WalR-like"/>
</dbReference>
<keyword evidence="2" id="KW-0238">DNA-binding</keyword>
<keyword evidence="1 3" id="KW-0597">Phosphoprotein</keyword>
<feature type="domain" description="Response regulatory" evidence="4">
    <location>
        <begin position="6"/>
        <end position="122"/>
    </location>
</feature>
<dbReference type="SUPFAM" id="SSF46894">
    <property type="entry name" value="C-terminal effector domain of the bipartite response regulators"/>
    <property type="match status" value="1"/>
</dbReference>
<gene>
    <name evidence="5" type="ORF">QP029_06490</name>
</gene>
<dbReference type="Proteomes" id="UP001238805">
    <property type="component" value="Chromosome"/>
</dbReference>
<evidence type="ECO:0000256" key="2">
    <source>
        <dbReference type="ARBA" id="ARBA00023125"/>
    </source>
</evidence>
<proteinExistence type="predicted"/>
<keyword evidence="6" id="KW-1185">Reference proteome</keyword>
<evidence type="ECO:0000259" key="4">
    <source>
        <dbReference type="PROSITE" id="PS50110"/>
    </source>
</evidence>
<evidence type="ECO:0000256" key="1">
    <source>
        <dbReference type="ARBA" id="ARBA00022553"/>
    </source>
</evidence>
<dbReference type="RefSeq" id="WP_284875989.1">
    <property type="nucleotide sequence ID" value="NZ_CP126970.1"/>
</dbReference>
<reference evidence="5 6" key="1">
    <citation type="submission" date="2023-05" db="EMBL/GenBank/DDBJ databases">
        <title>Corynebacterium suedekumii sp. nov. and Corynebacterium breve sp. nov. isolated from raw cow's milk.</title>
        <authorList>
            <person name="Baer M.K."/>
            <person name="Mehl L."/>
            <person name="Hellmuth R."/>
            <person name="Marke G."/>
            <person name="Lipski A."/>
        </authorList>
    </citation>
    <scope>NUCLEOTIDE SEQUENCE [LARGE SCALE GENOMIC DNA]</scope>
    <source>
        <strain evidence="5 6">LM112</strain>
    </source>
</reference>
<name>A0ABY8VTE3_9CORY</name>
<dbReference type="SMART" id="SM00448">
    <property type="entry name" value="REC"/>
    <property type="match status" value="1"/>
</dbReference>
<dbReference type="Pfam" id="PF00072">
    <property type="entry name" value="Response_reg"/>
    <property type="match status" value="1"/>
</dbReference>
<organism evidence="5 6">
    <name type="scientific">Corynebacterium suedekumii</name>
    <dbReference type="NCBI Taxonomy" id="3049801"/>
    <lineage>
        <taxon>Bacteria</taxon>
        <taxon>Bacillati</taxon>
        <taxon>Actinomycetota</taxon>
        <taxon>Actinomycetes</taxon>
        <taxon>Mycobacteriales</taxon>
        <taxon>Corynebacteriaceae</taxon>
        <taxon>Corynebacterium</taxon>
    </lineage>
</organism>
<accession>A0ABY8VTE3</accession>
<dbReference type="EMBL" id="CP126970">
    <property type="protein sequence ID" value="WIM71418.1"/>
    <property type="molecule type" value="Genomic_DNA"/>
</dbReference>
<evidence type="ECO:0000313" key="5">
    <source>
        <dbReference type="EMBL" id="WIM71418.1"/>
    </source>
</evidence>
<dbReference type="PROSITE" id="PS50110">
    <property type="entry name" value="RESPONSE_REGULATORY"/>
    <property type="match status" value="1"/>
</dbReference>
<evidence type="ECO:0000256" key="3">
    <source>
        <dbReference type="PROSITE-ProRule" id="PRU00169"/>
    </source>
</evidence>
<dbReference type="Pfam" id="PF00196">
    <property type="entry name" value="GerE"/>
    <property type="match status" value="1"/>
</dbReference>
<dbReference type="CDD" id="cd17535">
    <property type="entry name" value="REC_NarL-like"/>
    <property type="match status" value="1"/>
</dbReference>
<protein>
    <submittedName>
        <fullName evidence="5">Response regulator transcription factor</fullName>
    </submittedName>
</protein>
<dbReference type="InterPro" id="IPR011006">
    <property type="entry name" value="CheY-like_superfamily"/>
</dbReference>
<dbReference type="InterPro" id="IPR000792">
    <property type="entry name" value="Tscrpt_reg_LuxR_C"/>
</dbReference>
<dbReference type="InterPro" id="IPR016032">
    <property type="entry name" value="Sig_transdc_resp-reg_C-effctor"/>
</dbReference>
<dbReference type="Gene3D" id="3.40.50.2300">
    <property type="match status" value="1"/>
</dbReference>